<dbReference type="InterPro" id="IPR043129">
    <property type="entry name" value="ATPase_NBD"/>
</dbReference>
<dbReference type="SUPFAM" id="SSF53067">
    <property type="entry name" value="Actin-like ATPase domain"/>
    <property type="match status" value="1"/>
</dbReference>
<dbReference type="KEGG" id="plig:NAG76_11075"/>
<comment type="similarity">
    <text evidence="1">Belongs to the ROK (NagC/XylR) family.</text>
</comment>
<dbReference type="InterPro" id="IPR000600">
    <property type="entry name" value="ROK"/>
</dbReference>
<evidence type="ECO:0000256" key="1">
    <source>
        <dbReference type="ARBA" id="ARBA00006479"/>
    </source>
</evidence>
<dbReference type="PANTHER" id="PTHR18964:SF165">
    <property type="entry name" value="BETA-GLUCOSIDE KINASE"/>
    <property type="match status" value="1"/>
</dbReference>
<name>A0A9J6Z8X6_9BACL</name>
<reference evidence="2" key="1">
    <citation type="submission" date="2022-05" db="EMBL/GenBank/DDBJ databases">
        <title>Novel bacterial taxa in a minimal lignocellulolytic consortium and its capacity to transform plastics disclosed by genome-resolved metagenomics.</title>
        <authorList>
            <person name="Rodriguez C.A.D."/>
            <person name="Diaz-Garcia L."/>
            <person name="Herrera K."/>
            <person name="Tarazona N.A."/>
            <person name="Sproer C."/>
            <person name="Overmann J."/>
            <person name="Jimenez D.J."/>
        </authorList>
    </citation>
    <scope>NUCLEOTIDE SEQUENCE</scope>
    <source>
        <strain evidence="2">MAG5</strain>
    </source>
</reference>
<protein>
    <submittedName>
        <fullName evidence="2">ROK family protein</fullName>
    </submittedName>
</protein>
<organism evidence="2 3">
    <name type="scientific">Candidatus Pristimantibacillus lignocellulolyticus</name>
    <dbReference type="NCBI Taxonomy" id="2994561"/>
    <lineage>
        <taxon>Bacteria</taxon>
        <taxon>Bacillati</taxon>
        <taxon>Bacillota</taxon>
        <taxon>Bacilli</taxon>
        <taxon>Bacillales</taxon>
        <taxon>Paenibacillaceae</taxon>
        <taxon>Candidatus Pristimantibacillus</taxon>
    </lineage>
</organism>
<dbReference type="PANTHER" id="PTHR18964">
    <property type="entry name" value="ROK (REPRESSOR, ORF, KINASE) FAMILY"/>
    <property type="match status" value="1"/>
</dbReference>
<gene>
    <name evidence="2" type="ORF">NAG76_11075</name>
</gene>
<dbReference type="Gene3D" id="3.30.420.40">
    <property type="match status" value="2"/>
</dbReference>
<evidence type="ECO:0000313" key="3">
    <source>
        <dbReference type="Proteomes" id="UP001056756"/>
    </source>
</evidence>
<dbReference type="AlphaFoldDB" id="A0A9J6Z8X6"/>
<evidence type="ECO:0000313" key="2">
    <source>
        <dbReference type="EMBL" id="URN92443.1"/>
    </source>
</evidence>
<dbReference type="Pfam" id="PF00480">
    <property type="entry name" value="ROK"/>
    <property type="match status" value="1"/>
</dbReference>
<dbReference type="CDD" id="cd24068">
    <property type="entry name" value="ASKHA_NBD_ROK_FnNanK-like"/>
    <property type="match status" value="1"/>
</dbReference>
<dbReference type="EMBL" id="CP097899">
    <property type="protein sequence ID" value="URN92443.1"/>
    <property type="molecule type" value="Genomic_DNA"/>
</dbReference>
<proteinExistence type="inferred from homology"/>
<accession>A0A9J6Z8X6</accession>
<sequence length="292" mass="31620">MKILAADIGGTKTKMGICDEQGNIHQFIEYSTEAQLGGPHLMEKLILKIKEYEDFDAIAISTAGQVNAEEGYISYANANIPDYTGMKIREILENVFHKPVKVENDVNAAALGETHFGAASSYNDFICLTFGTGIGGSIVINRQIYRGANGSAAEFGHIFTHSLSRTGDNVRQSYYESFASTTALVRMANEVDPEVVDGKVFFDKIGIGNEQLDQILECWITEVSSGLASLIHIFNPAAIIVGGGVMERETLVELVEKQTKDLIMASFANVKILKASLGNKAGLLGAASLFLR</sequence>
<dbReference type="Proteomes" id="UP001056756">
    <property type="component" value="Chromosome"/>
</dbReference>